<proteinExistence type="predicted"/>
<feature type="transmembrane region" description="Helical" evidence="1">
    <location>
        <begin position="57"/>
        <end position="79"/>
    </location>
</feature>
<reference evidence="2" key="1">
    <citation type="journal article" date="2017" name="Zool. J. Linn. Soc.">
        <title>Molecular phylogeny, frequent parallel evolution and new system of Japanese clausiliid land snails (Gastropoda: Stylommatophora).</title>
        <authorList>
            <person name="Motochin R."/>
            <person name="Wang M."/>
            <person name="Ueshima R."/>
        </authorList>
    </citation>
    <scope>NUCLEOTIDE SEQUENCE</scope>
    <source>
        <strain evidence="2">AG700-1</strain>
        <tissue evidence="2">Muscle</tissue>
    </source>
</reference>
<feature type="transmembrane region" description="Helical" evidence="1">
    <location>
        <begin position="6"/>
        <end position="22"/>
    </location>
</feature>
<organism evidence="2">
    <name type="scientific">Stereophaedusa hiraseana</name>
    <dbReference type="NCBI Taxonomy" id="1885751"/>
    <lineage>
        <taxon>Eukaryota</taxon>
        <taxon>Metazoa</taxon>
        <taxon>Spiralia</taxon>
        <taxon>Lophotrochozoa</taxon>
        <taxon>Mollusca</taxon>
        <taxon>Gastropoda</taxon>
        <taxon>Heterobranchia</taxon>
        <taxon>Euthyneura</taxon>
        <taxon>Panpulmonata</taxon>
        <taxon>Eupulmonata</taxon>
        <taxon>Stylommatophora</taxon>
        <taxon>Helicina</taxon>
        <taxon>Clausilioidea</taxon>
        <taxon>Clausiliidae</taxon>
        <taxon>Phaedusinae</taxon>
        <taxon>Stereophaedusa</taxon>
    </lineage>
</organism>
<dbReference type="AlphaFoldDB" id="A0A347Z6B5"/>
<protein>
    <submittedName>
        <fullName evidence="2">NADH dehydrogenase subunit 4L</fullName>
    </submittedName>
</protein>
<geneLocation type="mitochondrion" evidence="2"/>
<name>A0A347Z6B5_9EUPU</name>
<keyword evidence="1" id="KW-0472">Membrane</keyword>
<feature type="transmembrane region" description="Helical" evidence="1">
    <location>
        <begin position="29"/>
        <end position="51"/>
    </location>
</feature>
<keyword evidence="1" id="KW-1133">Transmembrane helix</keyword>
<evidence type="ECO:0000313" key="2">
    <source>
        <dbReference type="EMBL" id="BBA10301.1"/>
    </source>
</evidence>
<dbReference type="EMBL" id="LC171975">
    <property type="protein sequence ID" value="BBA10301.1"/>
    <property type="molecule type" value="Genomic_DNA"/>
</dbReference>
<evidence type="ECO:0000256" key="1">
    <source>
        <dbReference type="SAM" id="Phobius"/>
    </source>
</evidence>
<keyword evidence="1" id="KW-0812">Transmembrane</keyword>
<gene>
    <name evidence="2" type="primary">ND4L</name>
</gene>
<keyword evidence="2" id="KW-0496">Mitochondrion</keyword>
<dbReference type="Gene3D" id="1.10.287.3510">
    <property type="match status" value="1"/>
</dbReference>
<sequence length="93" mass="10891">MMYFNNFLFLLMVFLFFFFFNTKMHMLRAFLILEAIMLNTLVISIFILSSFQFEPFMFLLLLTFAVCEAGMGLSLLLTYMKITGSDLIKPSII</sequence>
<accession>A0A347Z6B5</accession>